<proteinExistence type="predicted"/>
<reference evidence="2" key="1">
    <citation type="journal article" date="2019" name="Int. J. Syst. Evol. Microbiol.">
        <title>The Global Catalogue of Microorganisms (GCM) 10K type strain sequencing project: providing services to taxonomists for standard genome sequencing and annotation.</title>
        <authorList>
            <consortium name="The Broad Institute Genomics Platform"/>
            <consortium name="The Broad Institute Genome Sequencing Center for Infectious Disease"/>
            <person name="Wu L."/>
            <person name="Ma J."/>
        </authorList>
    </citation>
    <scope>NUCLEOTIDE SEQUENCE [LARGE SCALE GENOMIC DNA]</scope>
    <source>
        <strain evidence="2">CGMCC 4.1434</strain>
    </source>
</reference>
<sequence>MKRYWKIISICFVTLLVIGTFYIQSSFATSEHLTVEFEKTNGNEDEVQNLMLYGDYLVDHNSWYQQQIPLQMTSEETIDPTNLSFLQKLSRLGIPYPLEKLVEKHKNFMRSKDLEPNYFFEDEHVVAYAQIRNPYERPMKDLTFEIEVLHKQSDEITAIQLEIPEKENYGWMNVDKVQVIDSELKVITRGFRIGGRDELRVYTFDLDEQKLVSHHTIASTPRIENGWSNLRIINDDGNNYLLIKIETIEDDMGHSDGKPNAAYEFIVYDIVNNQSKKIVGSDELLGSIGSASIFNSTLFISSQSSNGVEINQYDIKNDKWGTKPAFDLGDAKTDESPYMKAMNGKLYLIYATTNGHTLFIGDVETGESLYEGQLKVKNKGEDQKDYRLYFNRIEFVQ</sequence>
<dbReference type="RefSeq" id="WP_381435445.1">
    <property type="nucleotide sequence ID" value="NZ_JBHSNO010000006.1"/>
</dbReference>
<keyword evidence="2" id="KW-1185">Reference proteome</keyword>
<evidence type="ECO:0000313" key="1">
    <source>
        <dbReference type="EMBL" id="MFC5589884.1"/>
    </source>
</evidence>
<evidence type="ECO:0000313" key="2">
    <source>
        <dbReference type="Proteomes" id="UP001596109"/>
    </source>
</evidence>
<dbReference type="Proteomes" id="UP001596109">
    <property type="component" value="Unassembled WGS sequence"/>
</dbReference>
<name>A0ABW0TLR3_9BACL</name>
<dbReference type="EMBL" id="JBHSNO010000006">
    <property type="protein sequence ID" value="MFC5589884.1"/>
    <property type="molecule type" value="Genomic_DNA"/>
</dbReference>
<comment type="caution">
    <text evidence="1">The sequence shown here is derived from an EMBL/GenBank/DDBJ whole genome shotgun (WGS) entry which is preliminary data.</text>
</comment>
<protein>
    <submittedName>
        <fullName evidence="1">Uncharacterized protein</fullName>
    </submittedName>
</protein>
<accession>A0ABW0TLR3</accession>
<gene>
    <name evidence="1" type="ORF">ACFPRA_13340</name>
</gene>
<organism evidence="1 2">
    <name type="scientific">Sporosarcina soli</name>
    <dbReference type="NCBI Taxonomy" id="334736"/>
    <lineage>
        <taxon>Bacteria</taxon>
        <taxon>Bacillati</taxon>
        <taxon>Bacillota</taxon>
        <taxon>Bacilli</taxon>
        <taxon>Bacillales</taxon>
        <taxon>Caryophanaceae</taxon>
        <taxon>Sporosarcina</taxon>
    </lineage>
</organism>